<dbReference type="Gene3D" id="1.20.1740.10">
    <property type="entry name" value="Amino acid/polyamine transporter I"/>
    <property type="match status" value="1"/>
</dbReference>
<accession>A0A2R3QK26</accession>
<dbReference type="AlphaFoldDB" id="A0A2R3QK26"/>
<dbReference type="GO" id="GO:0005886">
    <property type="term" value="C:plasma membrane"/>
    <property type="evidence" value="ECO:0007669"/>
    <property type="project" value="UniProtKB-SubCell"/>
</dbReference>
<keyword evidence="5 6" id="KW-0472">Membrane</keyword>
<feature type="transmembrane region" description="Helical" evidence="6">
    <location>
        <begin position="240"/>
        <end position="264"/>
    </location>
</feature>
<proteinExistence type="predicted"/>
<evidence type="ECO:0000256" key="1">
    <source>
        <dbReference type="ARBA" id="ARBA00004651"/>
    </source>
</evidence>
<dbReference type="Pfam" id="PF13520">
    <property type="entry name" value="AA_permease_2"/>
    <property type="match status" value="1"/>
</dbReference>
<sequence>MNDSTVAQSAAKPHALSGNLGIVPIVMMVVATAAPLTVMVANTPLMIGLGNGAAAPFDALAAMLIMFMFAVGFVALSRHIGNAGAFYACIQKGLGRVVGLGAATLAMISYSLFMLAIGTYVGYASSELLDSLFGIAPPWWQLTLAAIVVIGVLGYRRIEMSSKFLGVALILEIAVVLVIDLLVVADKGIAGLPLESFQPEHILSGSPGLGILFAIYSFIGFESTVIYREEARNPERTIPIATYTAVFSVGIFYVLSMWCAVAGIGVEQIVAFANEHPGDMYLLLAEQHLGKAFSDVIQVLLITSLFACMLSLHNIVVRYQYILGKYSVLPARCSRIHEQHGSPYIASLLQSAFALVGILLLTLAGLDPVTQIYAWGATAGTIGYMVILALTSLAVLVYFKRSGSDTRLWHTRIAPLGGLIGILACLAIAIANLPMLIGGDDADDIAKLMGLGVACAFALGSISALLLKGRAPERYLALRELA</sequence>
<dbReference type="EMBL" id="CP027657">
    <property type="protein sequence ID" value="AVO52087.1"/>
    <property type="molecule type" value="Genomic_DNA"/>
</dbReference>
<keyword evidence="2" id="KW-1003">Cell membrane</keyword>
<evidence type="ECO:0000256" key="4">
    <source>
        <dbReference type="ARBA" id="ARBA00022989"/>
    </source>
</evidence>
<feature type="transmembrane region" description="Helical" evidence="6">
    <location>
        <begin position="296"/>
        <end position="317"/>
    </location>
</feature>
<evidence type="ECO:0000313" key="7">
    <source>
        <dbReference type="EMBL" id="AVO52087.1"/>
    </source>
</evidence>
<dbReference type="InterPro" id="IPR050367">
    <property type="entry name" value="APC_superfamily"/>
</dbReference>
<feature type="transmembrane region" description="Helical" evidence="6">
    <location>
        <begin position="164"/>
        <end position="185"/>
    </location>
</feature>
<dbReference type="GO" id="GO:0022857">
    <property type="term" value="F:transmembrane transporter activity"/>
    <property type="evidence" value="ECO:0007669"/>
    <property type="project" value="InterPro"/>
</dbReference>
<feature type="transmembrane region" description="Helical" evidence="6">
    <location>
        <begin position="445"/>
        <end position="467"/>
    </location>
</feature>
<reference evidence="7 8" key="1">
    <citation type="submission" date="2018-03" db="EMBL/GenBank/DDBJ databases">
        <title>Complete genome sequence and methylome analysis of Pseudomonas mendocina NEB 698.</title>
        <authorList>
            <person name="Morgan R.D."/>
        </authorList>
    </citation>
    <scope>NUCLEOTIDE SEQUENCE [LARGE SCALE GENOMIC DNA]</scope>
    <source>
        <strain evidence="7 8">NEB698</strain>
    </source>
</reference>
<dbReference type="PIRSF" id="PIRSF006060">
    <property type="entry name" value="AA_transporter"/>
    <property type="match status" value="1"/>
</dbReference>
<feature type="transmembrane region" description="Helical" evidence="6">
    <location>
        <begin position="53"/>
        <end position="76"/>
    </location>
</feature>
<evidence type="ECO:0000256" key="5">
    <source>
        <dbReference type="ARBA" id="ARBA00023136"/>
    </source>
</evidence>
<evidence type="ECO:0000256" key="6">
    <source>
        <dbReference type="SAM" id="Phobius"/>
    </source>
</evidence>
<dbReference type="PANTHER" id="PTHR42770:SF16">
    <property type="entry name" value="AMINO ACID PERMEASE"/>
    <property type="match status" value="1"/>
</dbReference>
<dbReference type="RefSeq" id="WP_106736921.1">
    <property type="nucleotide sequence ID" value="NZ_CP027657.1"/>
</dbReference>
<feature type="transmembrane region" description="Helical" evidence="6">
    <location>
        <begin position="97"/>
        <end position="118"/>
    </location>
</feature>
<dbReference type="InterPro" id="IPR002293">
    <property type="entry name" value="AA/rel_permease1"/>
</dbReference>
<evidence type="ECO:0000256" key="3">
    <source>
        <dbReference type="ARBA" id="ARBA00022692"/>
    </source>
</evidence>
<feature type="transmembrane region" description="Helical" evidence="6">
    <location>
        <begin position="20"/>
        <end position="41"/>
    </location>
</feature>
<feature type="transmembrane region" description="Helical" evidence="6">
    <location>
        <begin position="372"/>
        <end position="399"/>
    </location>
</feature>
<feature type="transmembrane region" description="Helical" evidence="6">
    <location>
        <begin position="344"/>
        <end position="366"/>
    </location>
</feature>
<comment type="subcellular location">
    <subcellularLocation>
        <location evidence="1">Cell membrane</location>
        <topology evidence="1">Multi-pass membrane protein</topology>
    </subcellularLocation>
</comment>
<dbReference type="PANTHER" id="PTHR42770">
    <property type="entry name" value="AMINO ACID TRANSPORTER-RELATED"/>
    <property type="match status" value="1"/>
</dbReference>
<feature type="transmembrane region" description="Helical" evidence="6">
    <location>
        <begin position="205"/>
        <end position="228"/>
    </location>
</feature>
<feature type="transmembrane region" description="Helical" evidence="6">
    <location>
        <begin position="138"/>
        <end position="155"/>
    </location>
</feature>
<protein>
    <submittedName>
        <fullName evidence="7">Amino acid permease</fullName>
    </submittedName>
</protein>
<evidence type="ECO:0000256" key="2">
    <source>
        <dbReference type="ARBA" id="ARBA00022475"/>
    </source>
</evidence>
<evidence type="ECO:0000313" key="8">
    <source>
        <dbReference type="Proteomes" id="UP000238327"/>
    </source>
</evidence>
<organism evidence="7 8">
    <name type="scientific">Ectopseudomonas mendocina</name>
    <name type="common">Pseudomonas mendocina</name>
    <dbReference type="NCBI Taxonomy" id="300"/>
    <lineage>
        <taxon>Bacteria</taxon>
        <taxon>Pseudomonadati</taxon>
        <taxon>Pseudomonadota</taxon>
        <taxon>Gammaproteobacteria</taxon>
        <taxon>Pseudomonadales</taxon>
        <taxon>Pseudomonadaceae</taxon>
        <taxon>Ectopseudomonas</taxon>
    </lineage>
</organism>
<dbReference type="Proteomes" id="UP000238327">
    <property type="component" value="Chromosome"/>
</dbReference>
<dbReference type="OrthoDB" id="9804700at2"/>
<name>A0A2R3QK26_ECTME</name>
<gene>
    <name evidence="7" type="ORF">C7A17_04665</name>
</gene>
<feature type="transmembrane region" description="Helical" evidence="6">
    <location>
        <begin position="411"/>
        <end position="433"/>
    </location>
</feature>
<keyword evidence="4 6" id="KW-1133">Transmembrane helix</keyword>
<keyword evidence="3 6" id="KW-0812">Transmembrane</keyword>